<sequence length="211" mass="24448">MPSLKEVVEIFQTGFHYLNADKQRQTQWYQIWYKNSALKKKWTKEPLTTAKENAAKTFEQELETLILTHGNEDFSSNQAAFFRVIANVLKTVRVQRFAHGTIETETYNSDEHAIFERNLVPQKSGNFEQQLLNGLGKIKASFPELSKIIDNAIEKIQQSELQNTQLLREDMKTFCNGQKFYSANPLKTNQNLYTPKGREDYANETVPLVFC</sequence>
<dbReference type="EMBL" id="FMVN01000005">
    <property type="protein sequence ID" value="SCY25997.1"/>
    <property type="molecule type" value="Genomic_DNA"/>
</dbReference>
<reference evidence="1" key="2">
    <citation type="submission" date="2014-09" db="EMBL/GenBank/DDBJ databases">
        <authorList>
            <person name="GOMEZ-VALERO Laura"/>
        </authorList>
    </citation>
    <scope>NUCLEOTIDE SEQUENCE</scope>
    <source>
        <strain evidence="1">ATCC33218</strain>
    </source>
</reference>
<reference evidence="3" key="1">
    <citation type="submission" date="2014-09" db="EMBL/GenBank/DDBJ databases">
        <authorList>
            <person name="Gomez-Valero L."/>
        </authorList>
    </citation>
    <scope>NUCLEOTIDE SEQUENCE [LARGE SCALE GENOMIC DNA]</scope>
    <source>
        <strain evidence="3">ATCC33218</strain>
    </source>
</reference>
<accession>A0A098GK37</accession>
<dbReference type="Proteomes" id="UP000182998">
    <property type="component" value="Unassembled WGS sequence"/>
</dbReference>
<dbReference type="HOGENOM" id="CLU_1276326_0_0_6"/>
<dbReference type="AlphaFoldDB" id="A0A098GK37"/>
<name>A0A098GK37_LEGMI</name>
<proteinExistence type="predicted"/>
<protein>
    <submittedName>
        <fullName evidence="1">Uncharacterized protein</fullName>
    </submittedName>
</protein>
<dbReference type="Proteomes" id="UP000032414">
    <property type="component" value="Chromosome I"/>
</dbReference>
<evidence type="ECO:0000313" key="1">
    <source>
        <dbReference type="EMBL" id="CEG61871.1"/>
    </source>
</evidence>
<reference evidence="2 4" key="3">
    <citation type="submission" date="2016-10" db="EMBL/GenBank/DDBJ databases">
        <authorList>
            <person name="Varghese N."/>
            <person name="Submissions S."/>
        </authorList>
    </citation>
    <scope>NUCLEOTIDE SEQUENCE [LARGE SCALE GENOMIC DNA]</scope>
    <source>
        <strain evidence="2 4">ATCC 33218</strain>
    </source>
</reference>
<dbReference type="KEGG" id="tmc:LMI_2611"/>
<dbReference type="PATRIC" id="fig|451.8.peg.2649"/>
<dbReference type="OrthoDB" id="5636412at2"/>
<gene>
    <name evidence="1" type="ORF">LMI_2611</name>
    <name evidence="2" type="ORF">SAMN02982997_01245</name>
</gene>
<organism evidence="1 3">
    <name type="scientific">Legionella micdadei</name>
    <name type="common">Tatlockia micdadei</name>
    <dbReference type="NCBI Taxonomy" id="451"/>
    <lineage>
        <taxon>Bacteria</taxon>
        <taxon>Pseudomonadati</taxon>
        <taxon>Pseudomonadota</taxon>
        <taxon>Gammaproteobacteria</taxon>
        <taxon>Legionellales</taxon>
        <taxon>Legionellaceae</taxon>
        <taxon>Legionella</taxon>
    </lineage>
</organism>
<evidence type="ECO:0000313" key="3">
    <source>
        <dbReference type="Proteomes" id="UP000032414"/>
    </source>
</evidence>
<evidence type="ECO:0000313" key="2">
    <source>
        <dbReference type="EMBL" id="SCY25997.1"/>
    </source>
</evidence>
<dbReference type="RefSeq" id="WP_045100036.1">
    <property type="nucleotide sequence ID" value="NZ_CP020614.1"/>
</dbReference>
<evidence type="ECO:0000313" key="4">
    <source>
        <dbReference type="Proteomes" id="UP000182998"/>
    </source>
</evidence>
<keyword evidence="4" id="KW-1185">Reference proteome</keyword>
<dbReference type="EMBL" id="LN614830">
    <property type="protein sequence ID" value="CEG61871.1"/>
    <property type="molecule type" value="Genomic_DNA"/>
</dbReference>